<dbReference type="SUPFAM" id="SSF55136">
    <property type="entry name" value="Probable bacterial effector-binding domain"/>
    <property type="match status" value="1"/>
</dbReference>
<evidence type="ECO:0000256" key="2">
    <source>
        <dbReference type="ARBA" id="ARBA00023015"/>
    </source>
</evidence>
<dbReference type="HOGENOM" id="CLU_065103_0_0_9"/>
<evidence type="ECO:0000313" key="7">
    <source>
        <dbReference type="Proteomes" id="UP000013085"/>
    </source>
</evidence>
<keyword evidence="2" id="KW-0805">Transcription regulation</keyword>
<keyword evidence="3" id="KW-0238">DNA-binding</keyword>
<dbReference type="GO" id="GO:0003677">
    <property type="term" value="F:DNA binding"/>
    <property type="evidence" value="ECO:0007669"/>
    <property type="project" value="UniProtKB-KW"/>
</dbReference>
<dbReference type="PANTHER" id="PTHR30204:SF69">
    <property type="entry name" value="MERR-FAMILY TRANSCRIPTIONAL REGULATOR"/>
    <property type="match status" value="1"/>
</dbReference>
<evidence type="ECO:0000256" key="3">
    <source>
        <dbReference type="ARBA" id="ARBA00023125"/>
    </source>
</evidence>
<protein>
    <submittedName>
        <fullName evidence="6">MerR family transcriptional regulator</fullName>
    </submittedName>
</protein>
<dbReference type="GO" id="GO:0003700">
    <property type="term" value="F:DNA-binding transcription factor activity"/>
    <property type="evidence" value="ECO:0007669"/>
    <property type="project" value="InterPro"/>
</dbReference>
<evidence type="ECO:0000256" key="4">
    <source>
        <dbReference type="ARBA" id="ARBA00023163"/>
    </source>
</evidence>
<comment type="caution">
    <text evidence="6">The sequence shown here is derived from an EMBL/GenBank/DDBJ whole genome shotgun (WGS) entry which is preliminary data.</text>
</comment>
<dbReference type="InterPro" id="IPR011256">
    <property type="entry name" value="Reg_factor_effector_dom_sf"/>
</dbReference>
<dbReference type="RefSeq" id="WP_002594477.1">
    <property type="nucleotide sequence ID" value="NZ_KB850989.1"/>
</dbReference>
<dbReference type="EMBL" id="AGYR01000060">
    <property type="protein sequence ID" value="ENZ08757.1"/>
    <property type="molecule type" value="Genomic_DNA"/>
</dbReference>
<evidence type="ECO:0000256" key="1">
    <source>
        <dbReference type="ARBA" id="ARBA00022491"/>
    </source>
</evidence>
<dbReference type="AlphaFoldDB" id="A0A0E2H3F1"/>
<gene>
    <name evidence="6" type="ORF">HMPREF1090_04797</name>
</gene>
<dbReference type="Proteomes" id="UP000013085">
    <property type="component" value="Unassembled WGS sequence"/>
</dbReference>
<dbReference type="Pfam" id="PF13411">
    <property type="entry name" value="MerR_1"/>
    <property type="match status" value="1"/>
</dbReference>
<accession>A0A0E2H3F1</accession>
<proteinExistence type="predicted"/>
<dbReference type="Gene3D" id="1.10.1660.10">
    <property type="match status" value="1"/>
</dbReference>
<dbReference type="PATRIC" id="fig|999408.3.peg.5165"/>
<evidence type="ECO:0000259" key="5">
    <source>
        <dbReference type="PROSITE" id="PS50937"/>
    </source>
</evidence>
<dbReference type="SUPFAM" id="SSF46955">
    <property type="entry name" value="Putative DNA-binding domain"/>
    <property type="match status" value="1"/>
</dbReference>
<dbReference type="PROSITE" id="PS50937">
    <property type="entry name" value="HTH_MERR_2"/>
    <property type="match status" value="1"/>
</dbReference>
<name>A0A0E2H3F1_9FIRM</name>
<evidence type="ECO:0000313" key="6">
    <source>
        <dbReference type="EMBL" id="ENZ08757.1"/>
    </source>
</evidence>
<feature type="domain" description="HTH merR-type" evidence="5">
    <location>
        <begin position="4"/>
        <end position="74"/>
    </location>
</feature>
<reference evidence="6 7" key="1">
    <citation type="submission" date="2013-01" db="EMBL/GenBank/DDBJ databases">
        <title>The Genome Sequence of Clostridium clostridioforme 90A8.</title>
        <authorList>
            <consortium name="The Broad Institute Genome Sequencing Platform"/>
            <person name="Earl A."/>
            <person name="Ward D."/>
            <person name="Feldgarden M."/>
            <person name="Gevers D."/>
            <person name="Courvalin P."/>
            <person name="Lambert T."/>
            <person name="Walker B."/>
            <person name="Young S.K."/>
            <person name="Zeng Q."/>
            <person name="Gargeya S."/>
            <person name="Fitzgerald M."/>
            <person name="Haas B."/>
            <person name="Abouelleil A."/>
            <person name="Alvarado L."/>
            <person name="Arachchi H.M."/>
            <person name="Berlin A.M."/>
            <person name="Chapman S.B."/>
            <person name="Dewar J."/>
            <person name="Goldberg J."/>
            <person name="Griggs A."/>
            <person name="Gujja S."/>
            <person name="Hansen M."/>
            <person name="Howarth C."/>
            <person name="Imamovic A."/>
            <person name="Larimer J."/>
            <person name="McCowan C."/>
            <person name="Murphy C."/>
            <person name="Neiman D."/>
            <person name="Pearson M."/>
            <person name="Priest M."/>
            <person name="Roberts A."/>
            <person name="Saif S."/>
            <person name="Shea T."/>
            <person name="Sisk P."/>
            <person name="Sykes S."/>
            <person name="Wortman J."/>
            <person name="Nusbaum C."/>
            <person name="Birren B."/>
        </authorList>
    </citation>
    <scope>NUCLEOTIDE SEQUENCE [LARGE SCALE GENOMIC DNA]</scope>
    <source>
        <strain evidence="6 7">90A8</strain>
    </source>
</reference>
<keyword evidence="4" id="KW-0804">Transcription</keyword>
<organism evidence="6 7">
    <name type="scientific">[Clostridium] clostridioforme 90A8</name>
    <dbReference type="NCBI Taxonomy" id="999408"/>
    <lineage>
        <taxon>Bacteria</taxon>
        <taxon>Bacillati</taxon>
        <taxon>Bacillota</taxon>
        <taxon>Clostridia</taxon>
        <taxon>Lachnospirales</taxon>
        <taxon>Lachnospiraceae</taxon>
        <taxon>Enterocloster</taxon>
    </lineage>
</organism>
<dbReference type="PANTHER" id="PTHR30204">
    <property type="entry name" value="REDOX-CYCLING DRUG-SENSING TRANSCRIPTIONAL ACTIVATOR SOXR"/>
    <property type="match status" value="1"/>
</dbReference>
<sequence length="251" mass="30077">MKEYFSIGELAELFGLNIQTLYYYDSVGIFSPRERNEKNGRRKYEFDQIYELATVSYMRRLGYSLEEIKESRTSLNSSRAVDIMKQRSQKLRRQWQRLLNIDEAIQRKIRFMEQEMDGIRLDEIAVKHFEDRRFISIGDEELLYRENSFYFYPTIAFYEGDRKYFGAYLYPDHEEIPKTIPQSRIRIIRRGDFLCGYHLGGYEGVPDTIRRLREARPDLELGTQAINFNILDQFVESDNKNFITAMQIRVL</sequence>
<dbReference type="InterPro" id="IPR009061">
    <property type="entry name" value="DNA-bd_dom_put_sf"/>
</dbReference>
<dbReference type="InterPro" id="IPR000551">
    <property type="entry name" value="MerR-type_HTH_dom"/>
</dbReference>
<dbReference type="InterPro" id="IPR047057">
    <property type="entry name" value="MerR_fam"/>
</dbReference>
<dbReference type="SMART" id="SM00422">
    <property type="entry name" value="HTH_MERR"/>
    <property type="match status" value="1"/>
</dbReference>
<keyword evidence="1" id="KW-0678">Repressor</keyword>